<dbReference type="AlphaFoldDB" id="A0A0F9TQF2"/>
<accession>A0A0F9TQF2</accession>
<comment type="caution">
    <text evidence="1">The sequence shown here is derived from an EMBL/GenBank/DDBJ whole genome shotgun (WGS) entry which is preliminary data.</text>
</comment>
<evidence type="ECO:0000313" key="1">
    <source>
        <dbReference type="EMBL" id="KKN81579.1"/>
    </source>
</evidence>
<sequence>MKVKALISLLSKYDQDLEVSVPCGHDSDDQFLYTDTVVAQEMVTSEAKGIDPDGTLRESEVPIIMILPADGPWAELFAALDDEDDK</sequence>
<proteinExistence type="predicted"/>
<gene>
    <name evidence="1" type="ORF">LCGC14_0318410</name>
</gene>
<organism evidence="1">
    <name type="scientific">marine sediment metagenome</name>
    <dbReference type="NCBI Taxonomy" id="412755"/>
    <lineage>
        <taxon>unclassified sequences</taxon>
        <taxon>metagenomes</taxon>
        <taxon>ecological metagenomes</taxon>
    </lineage>
</organism>
<dbReference type="EMBL" id="LAZR01000213">
    <property type="protein sequence ID" value="KKN81579.1"/>
    <property type="molecule type" value="Genomic_DNA"/>
</dbReference>
<reference evidence="1" key="1">
    <citation type="journal article" date="2015" name="Nature">
        <title>Complex archaea that bridge the gap between prokaryotes and eukaryotes.</title>
        <authorList>
            <person name="Spang A."/>
            <person name="Saw J.H."/>
            <person name="Jorgensen S.L."/>
            <person name="Zaremba-Niedzwiedzka K."/>
            <person name="Martijn J."/>
            <person name="Lind A.E."/>
            <person name="van Eijk R."/>
            <person name="Schleper C."/>
            <person name="Guy L."/>
            <person name="Ettema T.J."/>
        </authorList>
    </citation>
    <scope>NUCLEOTIDE SEQUENCE</scope>
</reference>
<protein>
    <submittedName>
        <fullName evidence="1">Uncharacterized protein</fullName>
    </submittedName>
</protein>
<name>A0A0F9TQF2_9ZZZZ</name>